<name>A0ACC0VQJ9_9STRA</name>
<protein>
    <submittedName>
        <fullName evidence="1">Uncharacterized protein</fullName>
    </submittedName>
</protein>
<gene>
    <name evidence="1" type="ORF">PsorP6_004000</name>
</gene>
<keyword evidence="2" id="KW-1185">Reference proteome</keyword>
<dbReference type="EMBL" id="CM047587">
    <property type="protein sequence ID" value="KAI9908752.1"/>
    <property type="molecule type" value="Genomic_DNA"/>
</dbReference>
<evidence type="ECO:0000313" key="1">
    <source>
        <dbReference type="EMBL" id="KAI9908752.1"/>
    </source>
</evidence>
<dbReference type="Proteomes" id="UP001163321">
    <property type="component" value="Chromosome 8"/>
</dbReference>
<accession>A0ACC0VQJ9</accession>
<evidence type="ECO:0000313" key="2">
    <source>
        <dbReference type="Proteomes" id="UP001163321"/>
    </source>
</evidence>
<proteinExistence type="predicted"/>
<sequence>MVKRGTGSTMEQLKEALTRSLKESVEDAVISVCNSFQQAVATQTATATGTTDGSGDYDLYYDSCRRLVDYIEKNMVVSPGFKDQMERVILACHSGASERVLNSVVTKKLWFHRHGDTHGLHEKQMKQNNRRSSNSGDDSGSTKLANKKKKAGKVTLSSAPSTKSTSIRTRSATGKKRSVKKRVDEAYPSKRPRRAAKKAIVYDTSDEEHKFKEEQEIQSEDERNRRNRTREEKVEKVQPFEDAIGEMCYPDQRTPTQTKFFKDRLRKSIQFVDALLCNPPSGKVCGRGCKKIRAQMCSSSTPCKNKMCRIWHHVEAHTDHCLNSQCEFKNRILLRETMHKLKVKEQQLAAVKAELNAKHAELEGAIEDDMNALKDNIASLELQLHDHTSEFRVLEETKKAFWDILNKIGVEVSDDVVDGFPDFGTHYVDRKVARKARKAVAAPASRSSSLSTSHLRTTPRTANASSHGSDDDYKVKMEDFVDSDNTNGTTHQRATRRGSSSERHNAQELISGDNNLTSEDKTTLASPESMEPPLPHASSPPIRQNPEIVREYTVRDAGYSIHPAADDLESPAIIATSEITQTNEEFEATKPNEGQSTDIQQASNKASGVMVSISSNLTPDMPPSTNLADPLFFEEHSTTSLSSIPPSMESFNVTTSSSTPVPAETLQTTDGTAQSDQLQQSA</sequence>
<comment type="caution">
    <text evidence="1">The sequence shown here is derived from an EMBL/GenBank/DDBJ whole genome shotgun (WGS) entry which is preliminary data.</text>
</comment>
<reference evidence="1 2" key="1">
    <citation type="journal article" date="2022" name="bioRxiv">
        <title>The genome of the oomycete Peronosclerospora sorghi, a cosmopolitan pathogen of maize and sorghum, is inflated with dispersed pseudogenes.</title>
        <authorList>
            <person name="Fletcher K."/>
            <person name="Martin F."/>
            <person name="Isakeit T."/>
            <person name="Cavanaugh K."/>
            <person name="Magill C."/>
            <person name="Michelmore R."/>
        </authorList>
    </citation>
    <scope>NUCLEOTIDE SEQUENCE [LARGE SCALE GENOMIC DNA]</scope>
    <source>
        <strain evidence="1">P6</strain>
    </source>
</reference>
<organism evidence="1 2">
    <name type="scientific">Peronosclerospora sorghi</name>
    <dbReference type="NCBI Taxonomy" id="230839"/>
    <lineage>
        <taxon>Eukaryota</taxon>
        <taxon>Sar</taxon>
        <taxon>Stramenopiles</taxon>
        <taxon>Oomycota</taxon>
        <taxon>Peronosporomycetes</taxon>
        <taxon>Peronosporales</taxon>
        <taxon>Peronosporaceae</taxon>
        <taxon>Peronosclerospora</taxon>
    </lineage>
</organism>